<dbReference type="Pfam" id="PF13516">
    <property type="entry name" value="LRR_6"/>
    <property type="match status" value="1"/>
</dbReference>
<dbReference type="InterPro" id="IPR032675">
    <property type="entry name" value="LRR_dom_sf"/>
</dbReference>
<comment type="subunit">
    <text evidence="3">Interacts with incompletely assembled mitochondrial NADH:ubiquinone oxidoreductase complex (complex I).</text>
</comment>
<dbReference type="FunFam" id="3.80.10.10:FF:000168">
    <property type="entry name" value="Distal membrane arm assembly complex 2"/>
    <property type="match status" value="1"/>
</dbReference>
<reference evidence="6" key="2">
    <citation type="submission" date="2025-08" db="UniProtKB">
        <authorList>
            <consortium name="Ensembl"/>
        </authorList>
    </citation>
    <scope>IDENTIFICATION</scope>
</reference>
<evidence type="ECO:0000256" key="4">
    <source>
        <dbReference type="ARBA" id="ARBA00072316"/>
    </source>
</evidence>
<sequence length="340" mass="39082">MRLHDVCPSRPAVEPVMSAHFMAGQPWRFYRTLHRCGKHSAPLWAPARLWSSSSESPPLHTRALLFLTQRFYDVELLMGLNSELKRRTVQWKNSYNSYARQRLGMNIALAHFVLRLKGGFRYVGQDDWFRVDKRGKFSWDFLNHKNTPIEEVDLSHSLINFTGLQSLEGQQSLRTLSLRGCSQVDDWFLARLHIFQNSLEELNISDCPQITVGGLAALRNLRGLRYLDISSLPRISSPGLVVILLEEMLPQCHIVATGYDLSMFQDTVEDEKEIKEQGKTDNRHGSINKVRCKYCILMGVKEVTIHHGNKAVPLKIIHFCFKKYSPSLTGTANNWRGRLF</sequence>
<proteinExistence type="inferred from homology"/>
<evidence type="ECO:0000313" key="7">
    <source>
        <dbReference type="Proteomes" id="UP000265120"/>
    </source>
</evidence>
<evidence type="ECO:0000256" key="2">
    <source>
        <dbReference type="ARBA" id="ARBA00057777"/>
    </source>
</evidence>
<evidence type="ECO:0000256" key="1">
    <source>
        <dbReference type="ARBA" id="ARBA00006901"/>
    </source>
</evidence>
<reference evidence="6" key="3">
    <citation type="submission" date="2025-09" db="UniProtKB">
        <authorList>
            <consortium name="Ensembl"/>
        </authorList>
    </citation>
    <scope>IDENTIFICATION</scope>
</reference>
<protein>
    <recommendedName>
        <fullName evidence="4">Distal membrane-arm assembly complex protein 2</fullName>
    </recommendedName>
    <alternativeName>
        <fullName evidence="5">ATP synthase subunit s-like protein</fullName>
    </alternativeName>
</protein>
<dbReference type="Gene3D" id="3.80.10.10">
    <property type="entry name" value="Ribonuclease Inhibitor"/>
    <property type="match status" value="1"/>
</dbReference>
<dbReference type="Proteomes" id="UP000265120">
    <property type="component" value="Chromosome 4"/>
</dbReference>
<organism evidence="6 7">
    <name type="scientific">Cynoglossus semilaevis</name>
    <name type="common">Tongue sole</name>
    <dbReference type="NCBI Taxonomy" id="244447"/>
    <lineage>
        <taxon>Eukaryota</taxon>
        <taxon>Metazoa</taxon>
        <taxon>Chordata</taxon>
        <taxon>Craniata</taxon>
        <taxon>Vertebrata</taxon>
        <taxon>Euteleostomi</taxon>
        <taxon>Actinopterygii</taxon>
        <taxon>Neopterygii</taxon>
        <taxon>Teleostei</taxon>
        <taxon>Neoteleostei</taxon>
        <taxon>Acanthomorphata</taxon>
        <taxon>Carangaria</taxon>
        <taxon>Pleuronectiformes</taxon>
        <taxon>Pleuronectoidei</taxon>
        <taxon>Cynoglossidae</taxon>
        <taxon>Cynoglossinae</taxon>
        <taxon>Cynoglossus</taxon>
    </lineage>
</organism>
<comment type="similarity">
    <text evidence="1">Belongs to the ATP synthase subunit s family.</text>
</comment>
<dbReference type="SUPFAM" id="SSF52047">
    <property type="entry name" value="RNI-like"/>
    <property type="match status" value="1"/>
</dbReference>
<evidence type="ECO:0000313" key="6">
    <source>
        <dbReference type="Ensembl" id="ENSCSEP00000023321.1"/>
    </source>
</evidence>
<keyword evidence="7" id="KW-1185">Reference proteome</keyword>
<evidence type="ECO:0000256" key="5">
    <source>
        <dbReference type="ARBA" id="ARBA00076566"/>
    </source>
</evidence>
<evidence type="ECO:0000256" key="3">
    <source>
        <dbReference type="ARBA" id="ARBA00062608"/>
    </source>
</evidence>
<name>A0A3P8WCE2_CYNSE</name>
<dbReference type="InterPro" id="IPR001611">
    <property type="entry name" value="Leu-rich_rpt"/>
</dbReference>
<comment type="function">
    <text evidence="2">Required for the assembly of the mitochondrial NADH:ubiquinone oxidoreductase complex (complex I). Involved in the assembly of the distal region of complex I.</text>
</comment>
<reference evidence="6 7" key="1">
    <citation type="journal article" date="2014" name="Nat. Genet.">
        <title>Whole-genome sequence of a flatfish provides insights into ZW sex chromosome evolution and adaptation to a benthic lifestyle.</title>
        <authorList>
            <person name="Chen S."/>
            <person name="Zhang G."/>
            <person name="Shao C."/>
            <person name="Huang Q."/>
            <person name="Liu G."/>
            <person name="Zhang P."/>
            <person name="Song W."/>
            <person name="An N."/>
            <person name="Chalopin D."/>
            <person name="Volff J.N."/>
            <person name="Hong Y."/>
            <person name="Li Q."/>
            <person name="Sha Z."/>
            <person name="Zhou H."/>
            <person name="Xie M."/>
            <person name="Yu Q."/>
            <person name="Liu Y."/>
            <person name="Xiang H."/>
            <person name="Wang N."/>
            <person name="Wu K."/>
            <person name="Yang C."/>
            <person name="Zhou Q."/>
            <person name="Liao X."/>
            <person name="Yang L."/>
            <person name="Hu Q."/>
            <person name="Zhang J."/>
            <person name="Meng L."/>
            <person name="Jin L."/>
            <person name="Tian Y."/>
            <person name="Lian J."/>
            <person name="Yang J."/>
            <person name="Miao G."/>
            <person name="Liu S."/>
            <person name="Liang Z."/>
            <person name="Yan F."/>
            <person name="Li Y."/>
            <person name="Sun B."/>
            <person name="Zhang H."/>
            <person name="Zhang J."/>
            <person name="Zhu Y."/>
            <person name="Du M."/>
            <person name="Zhao Y."/>
            <person name="Schartl M."/>
            <person name="Tang Q."/>
            <person name="Wang J."/>
        </authorList>
    </citation>
    <scope>NUCLEOTIDE SEQUENCE</scope>
</reference>
<dbReference type="GeneTree" id="ENSGT00940000157514"/>
<dbReference type="AlphaFoldDB" id="A0A3P8WCE2"/>
<accession>A0A3P8WCE2</accession>
<dbReference type="Ensembl" id="ENSCSET00000023628.1">
    <property type="protein sequence ID" value="ENSCSEP00000023321.1"/>
    <property type="gene ID" value="ENSCSEG00000014876.1"/>
</dbReference>